<dbReference type="InterPro" id="IPR032710">
    <property type="entry name" value="NTF2-like_dom_sf"/>
</dbReference>
<dbReference type="EMBL" id="JBHSAW010000003">
    <property type="protein sequence ID" value="MFC4094944.1"/>
    <property type="molecule type" value="Genomic_DNA"/>
</dbReference>
<organism evidence="2 3">
    <name type="scientific">Euzebyella saccharophila</name>
    <dbReference type="NCBI Taxonomy" id="679664"/>
    <lineage>
        <taxon>Bacteria</taxon>
        <taxon>Pseudomonadati</taxon>
        <taxon>Bacteroidota</taxon>
        <taxon>Flavobacteriia</taxon>
        <taxon>Flavobacteriales</taxon>
        <taxon>Flavobacteriaceae</taxon>
        <taxon>Euzebyella</taxon>
    </lineage>
</organism>
<sequence length="149" mass="16695">MKHTFLNKSGVLIWLLLFMTFYAVAQSSLRKEDIIQTLKEFDNAMVQRNSEVLASIVSDNLTYGHSSGNIQNKDQFLDDALNGPFQFISIANEEQSLVVSKDTGIVRHILAADAKNNGSPTKIRIGVLMVFQKNDHGKILLLARQAYKL</sequence>
<dbReference type="Pfam" id="PF14534">
    <property type="entry name" value="DUF4440"/>
    <property type="match status" value="1"/>
</dbReference>
<evidence type="ECO:0000313" key="2">
    <source>
        <dbReference type="EMBL" id="MFC4094944.1"/>
    </source>
</evidence>
<dbReference type="SUPFAM" id="SSF54427">
    <property type="entry name" value="NTF2-like"/>
    <property type="match status" value="1"/>
</dbReference>
<dbReference type="RefSeq" id="WP_192462148.1">
    <property type="nucleotide sequence ID" value="NZ_JACYFJ010000003.1"/>
</dbReference>
<reference evidence="3" key="1">
    <citation type="journal article" date="2019" name="Int. J. Syst. Evol. Microbiol.">
        <title>The Global Catalogue of Microorganisms (GCM) 10K type strain sequencing project: providing services to taxonomists for standard genome sequencing and annotation.</title>
        <authorList>
            <consortium name="The Broad Institute Genomics Platform"/>
            <consortium name="The Broad Institute Genome Sequencing Center for Infectious Disease"/>
            <person name="Wu L."/>
            <person name="Ma J."/>
        </authorList>
    </citation>
    <scope>NUCLEOTIDE SEQUENCE [LARGE SCALE GENOMIC DNA]</scope>
    <source>
        <strain evidence="3">CECT 7477</strain>
    </source>
</reference>
<keyword evidence="3" id="KW-1185">Reference proteome</keyword>
<dbReference type="Gene3D" id="3.10.450.50">
    <property type="match status" value="1"/>
</dbReference>
<name>A0ABV8JK71_9FLAO</name>
<proteinExistence type="predicted"/>
<dbReference type="InterPro" id="IPR027843">
    <property type="entry name" value="DUF4440"/>
</dbReference>
<protein>
    <submittedName>
        <fullName evidence="2">Nuclear transport factor 2 family protein</fullName>
    </submittedName>
</protein>
<evidence type="ECO:0000259" key="1">
    <source>
        <dbReference type="Pfam" id="PF14534"/>
    </source>
</evidence>
<gene>
    <name evidence="2" type="ORF">ACFOUT_03605</name>
</gene>
<comment type="caution">
    <text evidence="2">The sequence shown here is derived from an EMBL/GenBank/DDBJ whole genome shotgun (WGS) entry which is preliminary data.</text>
</comment>
<accession>A0ABV8JK71</accession>
<evidence type="ECO:0000313" key="3">
    <source>
        <dbReference type="Proteomes" id="UP001595814"/>
    </source>
</evidence>
<feature type="domain" description="DUF4440" evidence="1">
    <location>
        <begin position="34"/>
        <end position="137"/>
    </location>
</feature>
<dbReference type="Proteomes" id="UP001595814">
    <property type="component" value="Unassembled WGS sequence"/>
</dbReference>